<protein>
    <submittedName>
        <fullName evidence="1">Uncharacterized protein</fullName>
    </submittedName>
</protein>
<sequence>MAECRPAEMQILQEQKSAHARDLSLIASMARSHRYYFRPIVSRSQPE</sequence>
<dbReference type="EMBL" id="JACHWZ010000001">
    <property type="protein sequence ID" value="MBB3059338.1"/>
    <property type="molecule type" value="Genomic_DNA"/>
</dbReference>
<evidence type="ECO:0000313" key="1">
    <source>
        <dbReference type="EMBL" id="MBB3059338.1"/>
    </source>
</evidence>
<dbReference type="AlphaFoldDB" id="A0A7W4Z729"/>
<dbReference type="Proteomes" id="UP000535937">
    <property type="component" value="Unassembled WGS sequence"/>
</dbReference>
<keyword evidence="2" id="KW-1185">Reference proteome</keyword>
<organism evidence="1 2">
    <name type="scientific">Microbulbifer rhizosphaerae</name>
    <dbReference type="NCBI Taxonomy" id="1562603"/>
    <lineage>
        <taxon>Bacteria</taxon>
        <taxon>Pseudomonadati</taxon>
        <taxon>Pseudomonadota</taxon>
        <taxon>Gammaproteobacteria</taxon>
        <taxon>Cellvibrionales</taxon>
        <taxon>Microbulbiferaceae</taxon>
        <taxon>Microbulbifer</taxon>
    </lineage>
</organism>
<name>A0A7W4Z729_9GAMM</name>
<proteinExistence type="predicted"/>
<comment type="caution">
    <text evidence="1">The sequence shown here is derived from an EMBL/GenBank/DDBJ whole genome shotgun (WGS) entry which is preliminary data.</text>
</comment>
<reference evidence="1 2" key="1">
    <citation type="submission" date="2020-08" db="EMBL/GenBank/DDBJ databases">
        <title>Genomic Encyclopedia of Type Strains, Phase III (KMG-III): the genomes of soil and plant-associated and newly described type strains.</title>
        <authorList>
            <person name="Whitman W."/>
        </authorList>
    </citation>
    <scope>NUCLEOTIDE SEQUENCE [LARGE SCALE GENOMIC DNA]</scope>
    <source>
        <strain evidence="1 2">CECT 8799</strain>
    </source>
</reference>
<accession>A0A7W4Z729</accession>
<gene>
    <name evidence="1" type="ORF">FHS09_000139</name>
</gene>
<evidence type="ECO:0000313" key="2">
    <source>
        <dbReference type="Proteomes" id="UP000535937"/>
    </source>
</evidence>